<keyword evidence="2" id="KW-1185">Reference proteome</keyword>
<dbReference type="EMBL" id="UYYA01004175">
    <property type="protein sequence ID" value="VDM60175.1"/>
    <property type="molecule type" value="Genomic_DNA"/>
</dbReference>
<dbReference type="WBParaSite" id="ACOC_0000858901-mRNA-1">
    <property type="protein sequence ID" value="ACOC_0000858901-mRNA-1"/>
    <property type="gene ID" value="ACOC_0000858901"/>
</dbReference>
<proteinExistence type="predicted"/>
<organism evidence="3">
    <name type="scientific">Angiostrongylus costaricensis</name>
    <name type="common">Nematode worm</name>
    <dbReference type="NCBI Taxonomy" id="334426"/>
    <lineage>
        <taxon>Eukaryota</taxon>
        <taxon>Metazoa</taxon>
        <taxon>Ecdysozoa</taxon>
        <taxon>Nematoda</taxon>
        <taxon>Chromadorea</taxon>
        <taxon>Rhabditida</taxon>
        <taxon>Rhabditina</taxon>
        <taxon>Rhabditomorpha</taxon>
        <taxon>Strongyloidea</taxon>
        <taxon>Metastrongylidae</taxon>
        <taxon>Angiostrongylus</taxon>
    </lineage>
</organism>
<protein>
    <submittedName>
        <fullName evidence="3">Myosin motor domain-containing protein</fullName>
    </submittedName>
</protein>
<evidence type="ECO:0000313" key="1">
    <source>
        <dbReference type="EMBL" id="VDM60175.1"/>
    </source>
</evidence>
<accession>A0A158PJB9</accession>
<reference evidence="1 2" key="2">
    <citation type="submission" date="2018-11" db="EMBL/GenBank/DDBJ databases">
        <authorList>
            <consortium name="Pathogen Informatics"/>
        </authorList>
    </citation>
    <scope>NUCLEOTIDE SEQUENCE [LARGE SCALE GENOMIC DNA]</scope>
    <source>
        <strain evidence="1 2">Costa Rica</strain>
    </source>
</reference>
<dbReference type="OrthoDB" id="9445857at2759"/>
<sequence>MEAHVTNEKSQELVSYSGIVRDVFTQGAFCAIRGDTSAADQIFKVIRTAVLTVLREIFTKSLQKTEKPVMMKSFNHKKVSQLLANLDENDVYVRNLKNQLNRFGGLDEDMEKVHDRIRNKVEKQVPKDVNFLFLQIMWLWYFFAIKKLQEAFQKRQSRGQQSFEKQSDFRMKCDIDECKIAIKKLAESVTTVKNVLEKKITKQSRKVRKTVSFGERKKFSS</sequence>
<reference evidence="3" key="1">
    <citation type="submission" date="2016-04" db="UniProtKB">
        <authorList>
            <consortium name="WormBaseParasite"/>
        </authorList>
    </citation>
    <scope>IDENTIFICATION</scope>
</reference>
<evidence type="ECO:0000313" key="2">
    <source>
        <dbReference type="Proteomes" id="UP000267027"/>
    </source>
</evidence>
<name>A0A158PJB9_ANGCS</name>
<evidence type="ECO:0000313" key="3">
    <source>
        <dbReference type="WBParaSite" id="ACOC_0000858901-mRNA-1"/>
    </source>
</evidence>
<dbReference type="AlphaFoldDB" id="A0A158PJB9"/>
<dbReference type="STRING" id="334426.A0A158PJB9"/>
<dbReference type="Proteomes" id="UP000267027">
    <property type="component" value="Unassembled WGS sequence"/>
</dbReference>
<gene>
    <name evidence="1" type="ORF">ACOC_LOCUS8590</name>
</gene>